<name>A0A2N3IH60_9BACT</name>
<dbReference type="EMBL" id="NKXO01000018">
    <property type="protein sequence ID" value="PKQ69621.1"/>
    <property type="molecule type" value="Genomic_DNA"/>
</dbReference>
<reference evidence="2 3" key="1">
    <citation type="submission" date="2017-06" db="EMBL/GenBank/DDBJ databases">
        <title>Raineya orbicola gen. nov., sp. nov. a slightly thermophilic bacterium of the phylum Bacteroidetes and the description of Raineyaceae fam. nov.</title>
        <authorList>
            <person name="Albuquerque L."/>
            <person name="Polonia A.R.M."/>
            <person name="Barroso C."/>
            <person name="Froufe H.J.C."/>
            <person name="Lage O."/>
            <person name="Lobo-Da-Cunha A."/>
            <person name="Egas C."/>
            <person name="Da Costa M.S."/>
        </authorList>
    </citation>
    <scope>NUCLEOTIDE SEQUENCE [LARGE SCALE GENOMIC DNA]</scope>
    <source>
        <strain evidence="2 3">SPSPC-11</strain>
    </source>
</reference>
<evidence type="ECO:0000313" key="2">
    <source>
        <dbReference type="EMBL" id="PKQ69621.1"/>
    </source>
</evidence>
<dbReference type="AlphaFoldDB" id="A0A2N3IH60"/>
<dbReference type="RefSeq" id="WP_101358563.1">
    <property type="nucleotide sequence ID" value="NZ_NKXO01000018.1"/>
</dbReference>
<accession>A0A2N3IH60</accession>
<organism evidence="2 3">
    <name type="scientific">Raineya orbicola</name>
    <dbReference type="NCBI Taxonomy" id="2016530"/>
    <lineage>
        <taxon>Bacteria</taxon>
        <taxon>Pseudomonadati</taxon>
        <taxon>Bacteroidota</taxon>
        <taxon>Cytophagia</taxon>
        <taxon>Cytophagales</taxon>
        <taxon>Raineyaceae</taxon>
        <taxon>Raineya</taxon>
    </lineage>
</organism>
<evidence type="ECO:0000313" key="3">
    <source>
        <dbReference type="Proteomes" id="UP000233387"/>
    </source>
</evidence>
<protein>
    <submittedName>
        <fullName evidence="2">Uncharacterized protein</fullName>
    </submittedName>
</protein>
<comment type="caution">
    <text evidence="2">The sequence shown here is derived from an EMBL/GenBank/DDBJ whole genome shotgun (WGS) entry which is preliminary data.</text>
</comment>
<gene>
    <name evidence="2" type="ORF">Rain11_1293</name>
</gene>
<dbReference type="OrthoDB" id="1430919at2"/>
<dbReference type="Proteomes" id="UP000233387">
    <property type="component" value="Unassembled WGS sequence"/>
</dbReference>
<sequence>MSESSSVLDAFALWGILAGSSGAGVVGRSGGGVTSYLANTGGSFSSASGTGVYGISNSASGTGGVFVGNNLTPSSTLVDGCGISGNGLSIGVYGYATGNGNDRWGGYFVAATNANAYAYVGGRTGGTNYKINGPGTVSTMVKDLNGEYVNMFCPESPEVLFQDYGTGKLVNGRAYIQLDPIFAKNIYVDEAHPMKVFIQLEGDCKGVYVTNKSKNGFEVIELQGGTSNVAFSWTVVANRANTYDENGNLDSRFQDIRFPKSPKKPSTLELKNQVKDKGTK</sequence>
<keyword evidence="3" id="KW-1185">Reference proteome</keyword>
<evidence type="ECO:0000256" key="1">
    <source>
        <dbReference type="SAM" id="MobiDB-lite"/>
    </source>
</evidence>
<feature type="region of interest" description="Disordered" evidence="1">
    <location>
        <begin position="254"/>
        <end position="280"/>
    </location>
</feature>
<proteinExistence type="predicted"/>